<protein>
    <submittedName>
        <fullName evidence="2">3-methylfumaryl-CoA hydratase</fullName>
    </submittedName>
</protein>
<dbReference type="OrthoDB" id="7183822at2"/>
<proteinExistence type="predicted"/>
<dbReference type="PANTHER" id="PTHR28152:SF1">
    <property type="entry name" value="HYDROXYACYL-THIOESTER DEHYDRATASE TYPE 2, MITOCHONDRIAL"/>
    <property type="match status" value="1"/>
</dbReference>
<evidence type="ECO:0000313" key="2">
    <source>
        <dbReference type="EMBL" id="SEQ58615.1"/>
    </source>
</evidence>
<name>A0A1H9H8G0_9RHOB</name>
<sequence length="273" mass="29704">MTPLDIDHLRGWIGKTEAHSDVITASLIGRFRATFGDHLYPTGDTAPLGLHWCLAPMTAPPTQIGADGHPKRGGFLPPVPLPSRMWAGGEVQFHAPLRDQDHVTRHSRITDVSLKTGKSGALVFVTVEHDCMVADTLTTREIQNIVYKDKSNAPPPAAETHPAQPGAIIADPVMLFRYSALTFNGHRIHYDRDYAIREEGYSGLVVHGPLQATLLMNEAAKLKGGAPATFSYRGLAPLIDSTPFYLGNAMTDGQSQVWCANHSGRKSMQATYS</sequence>
<feature type="domain" description="FAS1-like dehydratase" evidence="1">
    <location>
        <begin position="13"/>
        <end position="132"/>
    </location>
</feature>
<dbReference type="EMBL" id="FOEP01000009">
    <property type="protein sequence ID" value="SEQ58615.1"/>
    <property type="molecule type" value="Genomic_DNA"/>
</dbReference>
<evidence type="ECO:0000259" key="1">
    <source>
        <dbReference type="Pfam" id="PF13452"/>
    </source>
</evidence>
<accession>A0A1H9H8G0</accession>
<dbReference type="SUPFAM" id="SSF54637">
    <property type="entry name" value="Thioesterase/thiol ester dehydrase-isomerase"/>
    <property type="match status" value="2"/>
</dbReference>
<dbReference type="RefSeq" id="WP_090270195.1">
    <property type="nucleotide sequence ID" value="NZ_FOEP01000009.1"/>
</dbReference>
<dbReference type="InterPro" id="IPR039569">
    <property type="entry name" value="FAS1-like_DH_region"/>
</dbReference>
<dbReference type="AlphaFoldDB" id="A0A1H9H8G0"/>
<evidence type="ECO:0000313" key="3">
    <source>
        <dbReference type="Proteomes" id="UP000198634"/>
    </source>
</evidence>
<dbReference type="Proteomes" id="UP000198634">
    <property type="component" value="Unassembled WGS sequence"/>
</dbReference>
<dbReference type="STRING" id="657014.SAMN04488092_10915"/>
<dbReference type="GO" id="GO:0019171">
    <property type="term" value="F:(3R)-hydroxyacyl-[acyl-carrier-protein] dehydratase activity"/>
    <property type="evidence" value="ECO:0007669"/>
    <property type="project" value="TreeGrafter"/>
</dbReference>
<dbReference type="Pfam" id="PF13452">
    <property type="entry name" value="FAS1_DH_region"/>
    <property type="match status" value="1"/>
</dbReference>
<keyword evidence="3" id="KW-1185">Reference proteome</keyword>
<gene>
    <name evidence="2" type="ORF">SAMN04488092_10915</name>
</gene>
<dbReference type="InterPro" id="IPR052741">
    <property type="entry name" value="Mitochondrial_HTD2"/>
</dbReference>
<reference evidence="2 3" key="1">
    <citation type="submission" date="2016-10" db="EMBL/GenBank/DDBJ databases">
        <authorList>
            <person name="de Groot N.N."/>
        </authorList>
    </citation>
    <scope>NUCLEOTIDE SEQUENCE [LARGE SCALE GENOMIC DNA]</scope>
    <source>
        <strain evidence="2 3">DSM 22007</strain>
    </source>
</reference>
<dbReference type="InterPro" id="IPR029069">
    <property type="entry name" value="HotDog_dom_sf"/>
</dbReference>
<organism evidence="2 3">
    <name type="scientific">Thalassovita taeanensis</name>
    <dbReference type="NCBI Taxonomy" id="657014"/>
    <lineage>
        <taxon>Bacteria</taxon>
        <taxon>Pseudomonadati</taxon>
        <taxon>Pseudomonadota</taxon>
        <taxon>Alphaproteobacteria</taxon>
        <taxon>Rhodobacterales</taxon>
        <taxon>Roseobacteraceae</taxon>
        <taxon>Thalassovita</taxon>
    </lineage>
</organism>
<dbReference type="Gene3D" id="3.10.129.10">
    <property type="entry name" value="Hotdog Thioesterase"/>
    <property type="match status" value="2"/>
</dbReference>
<dbReference type="PANTHER" id="PTHR28152">
    <property type="entry name" value="HYDROXYACYL-THIOESTER DEHYDRATASE TYPE 2, MITOCHONDRIAL"/>
    <property type="match status" value="1"/>
</dbReference>